<keyword evidence="3" id="KW-1185">Reference proteome</keyword>
<dbReference type="EMBL" id="KZ819643">
    <property type="protein sequence ID" value="PWN86646.1"/>
    <property type="molecule type" value="Genomic_DNA"/>
</dbReference>
<keyword evidence="1" id="KW-0732">Signal</keyword>
<dbReference type="AlphaFoldDB" id="A0A316YAG8"/>
<proteinExistence type="predicted"/>
<evidence type="ECO:0000256" key="1">
    <source>
        <dbReference type="SAM" id="SignalP"/>
    </source>
</evidence>
<dbReference type="Proteomes" id="UP000245768">
    <property type="component" value="Unassembled WGS sequence"/>
</dbReference>
<protein>
    <recommendedName>
        <fullName evidence="4">Ecp2 effector protein domain-containing protein</fullName>
    </recommendedName>
</protein>
<evidence type="ECO:0000313" key="2">
    <source>
        <dbReference type="EMBL" id="PWN86646.1"/>
    </source>
</evidence>
<organism evidence="2 3">
    <name type="scientific">Acaromyces ingoldii</name>
    <dbReference type="NCBI Taxonomy" id="215250"/>
    <lineage>
        <taxon>Eukaryota</taxon>
        <taxon>Fungi</taxon>
        <taxon>Dikarya</taxon>
        <taxon>Basidiomycota</taxon>
        <taxon>Ustilaginomycotina</taxon>
        <taxon>Exobasidiomycetes</taxon>
        <taxon>Exobasidiales</taxon>
        <taxon>Cryptobasidiaceae</taxon>
        <taxon>Acaromyces</taxon>
    </lineage>
</organism>
<name>A0A316YAG8_9BASI</name>
<gene>
    <name evidence="2" type="ORF">FA10DRAFT_289519</name>
</gene>
<evidence type="ECO:0008006" key="4">
    <source>
        <dbReference type="Google" id="ProtNLM"/>
    </source>
</evidence>
<feature type="chain" id="PRO_5016441704" description="Ecp2 effector protein domain-containing protein" evidence="1">
    <location>
        <begin position="20"/>
        <end position="157"/>
    </location>
</feature>
<dbReference type="RefSeq" id="XP_025373844.1">
    <property type="nucleotide sequence ID" value="XM_025524304.1"/>
</dbReference>
<dbReference type="GeneID" id="37046220"/>
<dbReference type="InParanoid" id="A0A316YAG8"/>
<reference evidence="2 3" key="1">
    <citation type="journal article" date="2018" name="Mol. Biol. Evol.">
        <title>Broad Genomic Sampling Reveals a Smut Pathogenic Ancestry of the Fungal Clade Ustilaginomycotina.</title>
        <authorList>
            <person name="Kijpornyongpan T."/>
            <person name="Mondo S.J."/>
            <person name="Barry K."/>
            <person name="Sandor L."/>
            <person name="Lee J."/>
            <person name="Lipzen A."/>
            <person name="Pangilinan J."/>
            <person name="LaButti K."/>
            <person name="Hainaut M."/>
            <person name="Henrissat B."/>
            <person name="Grigoriev I.V."/>
            <person name="Spatafora J.W."/>
            <person name="Aime M.C."/>
        </authorList>
    </citation>
    <scope>NUCLEOTIDE SEQUENCE [LARGE SCALE GENOMIC DNA]</scope>
    <source>
        <strain evidence="2 3">MCA 4198</strain>
    </source>
</reference>
<evidence type="ECO:0000313" key="3">
    <source>
        <dbReference type="Proteomes" id="UP000245768"/>
    </source>
</evidence>
<feature type="signal peptide" evidence="1">
    <location>
        <begin position="1"/>
        <end position="19"/>
    </location>
</feature>
<sequence>MVSLSLSLVTLSLVALVCADGDGTGFTPTQPPQWNNLWTQRGDHPGRGPDCANLVQSHLHDDTELHVDQWQRLRIQDDATCTVTALWLGDKNTPETLKSSDLARWGRVALDKAFQGNSQQWISVKQGVFNEPFASWTNKWFLCVIDKNTTGHCQEHY</sequence>
<accession>A0A316YAG8</accession>